<dbReference type="EMBL" id="MU393564">
    <property type="protein sequence ID" value="KAI4861047.1"/>
    <property type="molecule type" value="Genomic_DNA"/>
</dbReference>
<keyword evidence="2" id="KW-1185">Reference proteome</keyword>
<organism evidence="1 2">
    <name type="scientific">Hypoxylon rubiginosum</name>
    <dbReference type="NCBI Taxonomy" id="110542"/>
    <lineage>
        <taxon>Eukaryota</taxon>
        <taxon>Fungi</taxon>
        <taxon>Dikarya</taxon>
        <taxon>Ascomycota</taxon>
        <taxon>Pezizomycotina</taxon>
        <taxon>Sordariomycetes</taxon>
        <taxon>Xylariomycetidae</taxon>
        <taxon>Xylariales</taxon>
        <taxon>Hypoxylaceae</taxon>
        <taxon>Hypoxylon</taxon>
    </lineage>
</organism>
<protein>
    <submittedName>
        <fullName evidence="1">GMC oxidoreductase</fullName>
    </submittedName>
</protein>
<reference evidence="1 2" key="1">
    <citation type="journal article" date="2022" name="New Phytol.">
        <title>Ecological generalism drives hyperdiversity of secondary metabolite gene clusters in xylarialean endophytes.</title>
        <authorList>
            <person name="Franco M.E.E."/>
            <person name="Wisecaver J.H."/>
            <person name="Arnold A.E."/>
            <person name="Ju Y.M."/>
            <person name="Slot J.C."/>
            <person name="Ahrendt S."/>
            <person name="Moore L.P."/>
            <person name="Eastman K.E."/>
            <person name="Scott K."/>
            <person name="Konkel Z."/>
            <person name="Mondo S.J."/>
            <person name="Kuo A."/>
            <person name="Hayes R.D."/>
            <person name="Haridas S."/>
            <person name="Andreopoulos B."/>
            <person name="Riley R."/>
            <person name="LaButti K."/>
            <person name="Pangilinan J."/>
            <person name="Lipzen A."/>
            <person name="Amirebrahimi M."/>
            <person name="Yan J."/>
            <person name="Adam C."/>
            <person name="Keymanesh K."/>
            <person name="Ng V."/>
            <person name="Louie K."/>
            <person name="Northen T."/>
            <person name="Drula E."/>
            <person name="Henrissat B."/>
            <person name="Hsieh H.M."/>
            <person name="Youens-Clark K."/>
            <person name="Lutzoni F."/>
            <person name="Miadlikowska J."/>
            <person name="Eastwood D.C."/>
            <person name="Hamelin R.C."/>
            <person name="Grigoriev I.V."/>
            <person name="U'Ren J.M."/>
        </authorList>
    </citation>
    <scope>NUCLEOTIDE SEQUENCE [LARGE SCALE GENOMIC DNA]</scope>
    <source>
        <strain evidence="1 2">CBS 119005</strain>
    </source>
</reference>
<evidence type="ECO:0000313" key="1">
    <source>
        <dbReference type="EMBL" id="KAI4861047.1"/>
    </source>
</evidence>
<comment type="caution">
    <text evidence="1">The sequence shown here is derived from an EMBL/GenBank/DDBJ whole genome shotgun (WGS) entry which is preliminary data.</text>
</comment>
<dbReference type="Proteomes" id="UP001497700">
    <property type="component" value="Unassembled WGS sequence"/>
</dbReference>
<gene>
    <name evidence="1" type="ORF">F4820DRAFT_82674</name>
</gene>
<accession>A0ACB9YP88</accession>
<sequence>MGLYEKLAAGLEEVDVIIAGGGTAGCIVAGRLAEADPGLSILVVEGGPDNYDNPKVIIPGLYQANVQPESETTIFYKSAKSKYLADKEHIVPSGGVLGGGSSINYMMYTRGQREDYDSWKTPGWTADDLWPYINKLETYHGPGDPKHHGFDGPIHVSDGQFRSKRFEDDWLAAAKQVGYPEIIDLQTLDTNNGFQRWLRYMSPDGKRSDTAHGYLHPRLRDGKHPNLHVLVQSKVVRVLFDEDKRACGVEFTPNPQFQMQAMYSTPHPKQTVRARKLVVVSCGACGTPSVLERSGIGARDVLERAAVPVVQELPGVGQNYQDHNMLGYMYKTSLKPEETGDALASGRLLVEDAIAQKHPHLGWNFIDISAKLRPTKAEIAALGPEFQTAWNKDFEDQPNRPLMLMAVSAGTLGDPTGMPPGQYVTIAPYTAYPYSRGHLHITGPEISDPLDFNMGFFTDENDIDLKKQVWAYKKGREIMRRTKMYRGELAANHPRFPEGSRAACIEEWDETMDASSEMYRPEYSPEDDRAIEQHLRENIQTTWHSLGTAKMAPREEMGVVDKDLNVYGVQGLKVADISIAPENVAANTNNTAMAIGEKAADIIANELGLSLK</sequence>
<evidence type="ECO:0000313" key="2">
    <source>
        <dbReference type="Proteomes" id="UP001497700"/>
    </source>
</evidence>
<proteinExistence type="predicted"/>
<name>A0ACB9YP88_9PEZI</name>